<dbReference type="KEGG" id="vg:54980397"/>
<evidence type="ECO:0000313" key="2">
    <source>
        <dbReference type="Proteomes" id="UP000222529"/>
    </source>
</evidence>
<organism evidence="1 2">
    <name type="scientific">Citrobacter phage CF1 DK-2017</name>
    <dbReference type="NCBI Taxonomy" id="2267237"/>
    <lineage>
        <taxon>Viruses</taxon>
        <taxon>Duplodnaviria</taxon>
        <taxon>Heunggongvirae</taxon>
        <taxon>Uroviricota</taxon>
        <taxon>Caudoviricetes</taxon>
        <taxon>Drexlerviridae</taxon>
        <taxon>Tempevirinae</taxon>
        <taxon>Tlsvirus</taxon>
        <taxon>Tlsvirus DK2017</taxon>
    </lineage>
</organism>
<dbReference type="Proteomes" id="UP000222529">
    <property type="component" value="Segment"/>
</dbReference>
<protein>
    <submittedName>
        <fullName evidence="1">Uncharacterized protein</fullName>
    </submittedName>
</protein>
<dbReference type="GeneID" id="54980397"/>
<sequence length="64" mass="7346">MIKNTYRVVAISRANGKRVVCYEGDRACLATDTYTELTERRPTFFADFKVALERLDPVIVMESD</sequence>
<dbReference type="RefSeq" id="YP_009790241.1">
    <property type="nucleotide sequence ID" value="NC_047823.1"/>
</dbReference>
<evidence type="ECO:0000313" key="1">
    <source>
        <dbReference type="EMBL" id="ARK07638.1"/>
    </source>
</evidence>
<dbReference type="EMBL" id="KY694971">
    <property type="protein sequence ID" value="ARK07638.1"/>
    <property type="molecule type" value="Genomic_DNA"/>
</dbReference>
<accession>A0A1W6DXJ5</accession>
<keyword evidence="2" id="KW-1185">Reference proteome</keyword>
<proteinExistence type="predicted"/>
<name>A0A1W6DXJ5_9CAUD</name>
<reference evidence="1 2" key="1">
    <citation type="submission" date="2017-03" db="EMBL/GenBank/DDBJ databases">
        <title>Complete Genome Sequence of Lytic Bacteriophage CF1 Infecting Citrobacter freundii Isolates.</title>
        <authorList>
            <person name="Kim D."/>
        </authorList>
    </citation>
    <scope>NUCLEOTIDE SEQUENCE [LARGE SCALE GENOMIC DNA]</scope>
</reference>